<dbReference type="EMBL" id="MU795693">
    <property type="protein sequence ID" value="KAJ3805089.1"/>
    <property type="molecule type" value="Genomic_DNA"/>
</dbReference>
<reference evidence="1" key="1">
    <citation type="submission" date="2022-09" db="EMBL/GenBank/DDBJ databases">
        <title>A Global Phylogenomic Analysis of the Shiitake Genus Lentinula.</title>
        <authorList>
            <consortium name="DOE Joint Genome Institute"/>
            <person name="Sierra-Patev S."/>
            <person name="Min B."/>
            <person name="Naranjo-Ortiz M."/>
            <person name="Looney B."/>
            <person name="Konkel Z."/>
            <person name="Slot J.C."/>
            <person name="Sakamoto Y."/>
            <person name="Steenwyk J.L."/>
            <person name="Rokas A."/>
            <person name="Carro J."/>
            <person name="Camarero S."/>
            <person name="Ferreira P."/>
            <person name="Molpeceres G."/>
            <person name="Ruiz-Duenas F.J."/>
            <person name="Serrano A."/>
            <person name="Henrissat B."/>
            <person name="Drula E."/>
            <person name="Hughes K.W."/>
            <person name="Mata J.L."/>
            <person name="Ishikawa N.K."/>
            <person name="Vargas-Isla R."/>
            <person name="Ushijima S."/>
            <person name="Smith C.A."/>
            <person name="Ahrendt S."/>
            <person name="Andreopoulos W."/>
            <person name="He G."/>
            <person name="Labutti K."/>
            <person name="Lipzen A."/>
            <person name="Ng V."/>
            <person name="Riley R."/>
            <person name="Sandor L."/>
            <person name="Barry K."/>
            <person name="Martinez A.T."/>
            <person name="Xiao Y."/>
            <person name="Gibbons J.G."/>
            <person name="Terashima K."/>
            <person name="Grigoriev I.V."/>
            <person name="Hibbett D.S."/>
        </authorList>
    </citation>
    <scope>NUCLEOTIDE SEQUENCE</scope>
    <source>
        <strain evidence="1">TMI1499</strain>
    </source>
</reference>
<protein>
    <submittedName>
        <fullName evidence="1">Uncharacterized protein</fullName>
    </submittedName>
</protein>
<accession>A0ACC1TJY9</accession>
<sequence>MSSQSMAKPPELRLIACLDVRACQELSPATIFVGYSLVISMVCFLGMLRSSSIPRSSTSNLPTSLVECGIFTELILLNACIHIVDTLPRTHPLSSVTLRMDLLRYSVSMISIIVLVTQIRLLLLCFTDLPSTAQRNPSVILGAFSHLIAGVSPPGRYQLTFSCIAVPIVSNKDDHMHFIQAMWVLPGFMSLHHYFWWRQDPVAW</sequence>
<keyword evidence="2" id="KW-1185">Reference proteome</keyword>
<evidence type="ECO:0000313" key="1">
    <source>
        <dbReference type="EMBL" id="KAJ3805089.1"/>
    </source>
</evidence>
<proteinExistence type="predicted"/>
<gene>
    <name evidence="1" type="ORF">F5876DRAFT_82196</name>
</gene>
<organism evidence="1 2">
    <name type="scientific">Lentinula aff. lateritia</name>
    <dbReference type="NCBI Taxonomy" id="2804960"/>
    <lineage>
        <taxon>Eukaryota</taxon>
        <taxon>Fungi</taxon>
        <taxon>Dikarya</taxon>
        <taxon>Basidiomycota</taxon>
        <taxon>Agaricomycotina</taxon>
        <taxon>Agaricomycetes</taxon>
        <taxon>Agaricomycetidae</taxon>
        <taxon>Agaricales</taxon>
        <taxon>Marasmiineae</taxon>
        <taxon>Omphalotaceae</taxon>
        <taxon>Lentinula</taxon>
    </lineage>
</organism>
<name>A0ACC1TJY9_9AGAR</name>
<evidence type="ECO:0000313" key="2">
    <source>
        <dbReference type="Proteomes" id="UP001163835"/>
    </source>
</evidence>
<comment type="caution">
    <text evidence="1">The sequence shown here is derived from an EMBL/GenBank/DDBJ whole genome shotgun (WGS) entry which is preliminary data.</text>
</comment>
<dbReference type="Proteomes" id="UP001163835">
    <property type="component" value="Unassembled WGS sequence"/>
</dbReference>